<evidence type="ECO:0000313" key="5">
    <source>
        <dbReference type="Proteomes" id="UP000662314"/>
    </source>
</evidence>
<comment type="caution">
    <text evidence="4">The sequence shown here is derived from an EMBL/GenBank/DDBJ whole genome shotgun (WGS) entry which is preliminary data.</text>
</comment>
<dbReference type="InterPro" id="IPR029063">
    <property type="entry name" value="SAM-dependent_MTases_sf"/>
</dbReference>
<dbReference type="Pfam" id="PF01596">
    <property type="entry name" value="Methyltransf_3"/>
    <property type="match status" value="1"/>
</dbReference>
<evidence type="ECO:0000256" key="3">
    <source>
        <dbReference type="ARBA" id="ARBA00022691"/>
    </source>
</evidence>
<dbReference type="GO" id="GO:0032259">
    <property type="term" value="P:methylation"/>
    <property type="evidence" value="ECO:0007669"/>
    <property type="project" value="UniProtKB-KW"/>
</dbReference>
<dbReference type="Proteomes" id="UP000662314">
    <property type="component" value="Unassembled WGS sequence"/>
</dbReference>
<evidence type="ECO:0000256" key="2">
    <source>
        <dbReference type="ARBA" id="ARBA00022679"/>
    </source>
</evidence>
<proteinExistence type="predicted"/>
<keyword evidence="5" id="KW-1185">Reference proteome</keyword>
<dbReference type="AlphaFoldDB" id="A0A8J7IMQ4"/>
<keyword evidence="2" id="KW-0808">Transferase</keyword>
<dbReference type="PROSITE" id="PS51682">
    <property type="entry name" value="SAM_OMT_I"/>
    <property type="match status" value="1"/>
</dbReference>
<dbReference type="Gene3D" id="3.40.50.150">
    <property type="entry name" value="Vaccinia Virus protein VP39"/>
    <property type="match status" value="1"/>
</dbReference>
<dbReference type="EMBL" id="JAECZA010000241">
    <property type="protein sequence ID" value="MBH8576842.1"/>
    <property type="molecule type" value="Genomic_DNA"/>
</dbReference>
<gene>
    <name evidence="4" type="ORF">I8752_28410</name>
</gene>
<dbReference type="GO" id="GO:0008171">
    <property type="term" value="F:O-methyltransferase activity"/>
    <property type="evidence" value="ECO:0007669"/>
    <property type="project" value="InterPro"/>
</dbReference>
<dbReference type="RefSeq" id="WP_214435565.1">
    <property type="nucleotide sequence ID" value="NZ_CAWPUQ010000170.1"/>
</dbReference>
<name>A0A8J7IMQ4_9NOST</name>
<evidence type="ECO:0000256" key="1">
    <source>
        <dbReference type="ARBA" id="ARBA00022603"/>
    </source>
</evidence>
<reference evidence="4 5" key="1">
    <citation type="journal article" date="2021" name="Int. J. Syst. Evol. Microbiol.">
        <title>Amazonocrinis nigriterrae gen. nov., sp. nov., Atlanticothrix silvestris gen. nov., sp. nov. and Dendronalium phyllosphericum gen. nov., sp. nov., nostocacean cyanobacteria from Brazilian environments.</title>
        <authorList>
            <person name="Alvarenga D.O."/>
            <person name="Andreote A.P.D."/>
            <person name="Branco L.H.Z."/>
            <person name="Delbaje E."/>
            <person name="Cruz R.B."/>
            <person name="Varani A.M."/>
            <person name="Fiore M.F."/>
        </authorList>
    </citation>
    <scope>NUCLEOTIDE SEQUENCE [LARGE SCALE GENOMIC DNA]</scope>
    <source>
        <strain evidence="4 5">CENA369</strain>
    </source>
</reference>
<protein>
    <submittedName>
        <fullName evidence="4">Class I SAM-dependent methyltransferase</fullName>
    </submittedName>
</protein>
<dbReference type="GO" id="GO:0008757">
    <property type="term" value="F:S-adenosylmethionine-dependent methyltransferase activity"/>
    <property type="evidence" value="ECO:0007669"/>
    <property type="project" value="TreeGrafter"/>
</dbReference>
<dbReference type="CDD" id="cd02440">
    <property type="entry name" value="AdoMet_MTases"/>
    <property type="match status" value="1"/>
</dbReference>
<dbReference type="SUPFAM" id="SSF53335">
    <property type="entry name" value="S-adenosyl-L-methionine-dependent methyltransferases"/>
    <property type="match status" value="1"/>
</dbReference>
<accession>A0A8J7IMQ4</accession>
<dbReference type="PANTHER" id="PTHR10509">
    <property type="entry name" value="O-METHYLTRANSFERASE-RELATED"/>
    <property type="match status" value="1"/>
</dbReference>
<dbReference type="InterPro" id="IPR002935">
    <property type="entry name" value="SAM_O-MeTrfase"/>
</dbReference>
<keyword evidence="3" id="KW-0949">S-adenosyl-L-methionine</keyword>
<sequence length="221" mass="25066">MQITQKTRLTDCLYEYFLSICLRESDLQFNLREETFQLPLGRMQIAPEQGALMAFLVQLIGAKTYLEIGTFTGYSTLCVALALPEDGSVIACDVNEEYTEIAHRYWKQAGIFNKIDLRLAPALETLDHLILEGRINTFDFAFIDADKVNYNEYYERVLQLVRPGGLIAIDNVFQSGNVANLEKQSPQVLVIRTLNEKLHSDQRVTLCVIPISDGLTLALKR</sequence>
<dbReference type="PANTHER" id="PTHR10509:SF14">
    <property type="entry name" value="CAFFEOYL-COA O-METHYLTRANSFERASE 3-RELATED"/>
    <property type="match status" value="1"/>
</dbReference>
<organism evidence="4 5">
    <name type="scientific">Dendronalium phyllosphericum CENA369</name>
    <dbReference type="NCBI Taxonomy" id="1725256"/>
    <lineage>
        <taxon>Bacteria</taxon>
        <taxon>Bacillati</taxon>
        <taxon>Cyanobacteriota</taxon>
        <taxon>Cyanophyceae</taxon>
        <taxon>Nostocales</taxon>
        <taxon>Nostocaceae</taxon>
        <taxon>Dendronalium</taxon>
        <taxon>Dendronalium phyllosphericum</taxon>
    </lineage>
</organism>
<evidence type="ECO:0000313" key="4">
    <source>
        <dbReference type="EMBL" id="MBH8576842.1"/>
    </source>
</evidence>
<dbReference type="InterPro" id="IPR050362">
    <property type="entry name" value="Cation-dep_OMT"/>
</dbReference>
<keyword evidence="1 4" id="KW-0489">Methyltransferase</keyword>